<dbReference type="AlphaFoldDB" id="A0A3S3M8S7"/>
<keyword evidence="3" id="KW-1185">Reference proteome</keyword>
<name>A0A3S3M8S7_9RHOB</name>
<evidence type="ECO:0000313" key="3">
    <source>
        <dbReference type="Proteomes" id="UP000288071"/>
    </source>
</evidence>
<dbReference type="EMBL" id="SAVA01000007">
    <property type="protein sequence ID" value="RWR51203.1"/>
    <property type="molecule type" value="Genomic_DNA"/>
</dbReference>
<evidence type="ECO:0000259" key="1">
    <source>
        <dbReference type="Pfam" id="PF12697"/>
    </source>
</evidence>
<gene>
    <name evidence="2" type="ORF">EOW66_13105</name>
</gene>
<reference evidence="2" key="1">
    <citation type="submission" date="2019-01" db="EMBL/GenBank/DDBJ databases">
        <title>Sinorhodobacter populi sp. nov. isolated from the symptomatic bark tissue of Populus euramericana canker.</title>
        <authorList>
            <person name="Xu G."/>
        </authorList>
    </citation>
    <scope>NUCLEOTIDE SEQUENCE [LARGE SCALE GENOMIC DNA]</scope>
    <source>
        <strain evidence="2">CGMCC 1.12963</strain>
    </source>
</reference>
<dbReference type="RefSeq" id="WP_128156777.1">
    <property type="nucleotide sequence ID" value="NZ_JBHSOM010000030.1"/>
</dbReference>
<evidence type="ECO:0000313" key="2">
    <source>
        <dbReference type="EMBL" id="RWR51203.1"/>
    </source>
</evidence>
<organism evidence="2 3">
    <name type="scientific">Paenirhodobacter huangdaonensis</name>
    <dbReference type="NCBI Taxonomy" id="2501515"/>
    <lineage>
        <taxon>Bacteria</taxon>
        <taxon>Pseudomonadati</taxon>
        <taxon>Pseudomonadota</taxon>
        <taxon>Alphaproteobacteria</taxon>
        <taxon>Rhodobacterales</taxon>
        <taxon>Rhodobacter group</taxon>
        <taxon>Paenirhodobacter</taxon>
    </lineage>
</organism>
<dbReference type="Pfam" id="PF12697">
    <property type="entry name" value="Abhydrolase_6"/>
    <property type="match status" value="1"/>
</dbReference>
<keyword evidence="2" id="KW-0378">Hydrolase</keyword>
<sequence>MRKVALIHGWGGSYAATWQADGWDAALRAAGFEPVGLDIAGHGPQGGSHDPADYADLAGDLAARLPGDLFGAIGFSLGTKLLLELEARRPGANGRLVLGGIGDNLFAPEQAGPALVAALRGAAQEPLSPQVAALVDYAQRSASDPACLAAVLERPANPVLTEARLAQVRAPVLIFNSRDDAVAQPDARLRAALPGAAHQLIAGTGHVGLTADIRFRDAALAFLSRG</sequence>
<proteinExistence type="predicted"/>
<comment type="caution">
    <text evidence="2">The sequence shown here is derived from an EMBL/GenBank/DDBJ whole genome shotgun (WGS) entry which is preliminary data.</text>
</comment>
<dbReference type="SUPFAM" id="SSF53474">
    <property type="entry name" value="alpha/beta-Hydrolases"/>
    <property type="match status" value="1"/>
</dbReference>
<feature type="domain" description="AB hydrolase-1" evidence="1">
    <location>
        <begin position="6"/>
        <end position="209"/>
    </location>
</feature>
<accession>A0A3S3M8S7</accession>
<dbReference type="InterPro" id="IPR029058">
    <property type="entry name" value="AB_hydrolase_fold"/>
</dbReference>
<reference evidence="2" key="2">
    <citation type="submission" date="2019-01" db="EMBL/GenBank/DDBJ databases">
        <authorList>
            <person name="Li Y."/>
        </authorList>
    </citation>
    <scope>NUCLEOTIDE SEQUENCE [LARGE SCALE GENOMIC DNA]</scope>
    <source>
        <strain evidence="2">CGMCC 1.12963</strain>
    </source>
</reference>
<dbReference type="Gene3D" id="3.40.50.1820">
    <property type="entry name" value="alpha/beta hydrolase"/>
    <property type="match status" value="1"/>
</dbReference>
<dbReference type="Proteomes" id="UP000288071">
    <property type="component" value="Unassembled WGS sequence"/>
</dbReference>
<dbReference type="InterPro" id="IPR000073">
    <property type="entry name" value="AB_hydrolase_1"/>
</dbReference>
<protein>
    <submittedName>
        <fullName evidence="2">Alpha/beta fold hydrolase</fullName>
    </submittedName>
</protein>
<dbReference type="GO" id="GO:0016787">
    <property type="term" value="F:hydrolase activity"/>
    <property type="evidence" value="ECO:0007669"/>
    <property type="project" value="UniProtKB-KW"/>
</dbReference>